<dbReference type="GO" id="GO:0043565">
    <property type="term" value="F:sequence-specific DNA binding"/>
    <property type="evidence" value="ECO:0007669"/>
    <property type="project" value="InterPro"/>
</dbReference>
<dbReference type="InterPro" id="IPR050204">
    <property type="entry name" value="AraC_XylS_family_regulators"/>
</dbReference>
<name>A0A7W9ZGI0_NOVIT</name>
<sequence>MTQTETEPSPALRHHSWTPLCPSAYSPCAVEDLNADLARICGTFRIDPRPPQRGRISGALSRRHLARFDTAVVSLEAQGVTRDPQMIRRDPGDCLFLLVQDEGTSRIVQADRVTDLRPGDLYLADSTLPSEFLYTSQRSRQISVHLPREEALRRLGRLSAGGIGIRRDDPLHLALHGVIARGLSADPSCGPQTENGPLGEALLNILGAYFHALGHQTPQGDRQEDAAYAAALRHIHRHATDPDLDIAALAIACGLSRRTLQRLFERNGDTVSSRILSTRLDIAWSRLHSAASRTASRTDSSSEDSIAAIAFDCGFNDLSYFYRTFRARYGLPPGDVKRRRGLPQ</sequence>
<evidence type="ECO:0000259" key="4">
    <source>
        <dbReference type="PROSITE" id="PS01124"/>
    </source>
</evidence>
<dbReference type="RefSeq" id="WP_184263619.1">
    <property type="nucleotide sequence ID" value="NZ_JACIIX010000007.1"/>
</dbReference>
<dbReference type="Pfam" id="PF14525">
    <property type="entry name" value="AraC_binding_2"/>
    <property type="match status" value="1"/>
</dbReference>
<feature type="domain" description="HTH araC/xylS-type" evidence="4">
    <location>
        <begin position="229"/>
        <end position="339"/>
    </location>
</feature>
<dbReference type="AlphaFoldDB" id="A0A7W9ZGI0"/>
<accession>A0A7W9ZGI0</accession>
<dbReference type="PANTHER" id="PTHR46796:SF6">
    <property type="entry name" value="ARAC SUBFAMILY"/>
    <property type="match status" value="1"/>
</dbReference>
<dbReference type="PROSITE" id="PS01124">
    <property type="entry name" value="HTH_ARAC_FAMILY_2"/>
    <property type="match status" value="1"/>
</dbReference>
<reference evidence="5 6" key="1">
    <citation type="submission" date="2020-08" db="EMBL/GenBank/DDBJ databases">
        <title>Genomic Encyclopedia of Type Strains, Phase IV (KMG-IV): sequencing the most valuable type-strain genomes for metagenomic binning, comparative biology and taxonomic classification.</title>
        <authorList>
            <person name="Goeker M."/>
        </authorList>
    </citation>
    <scope>NUCLEOTIDE SEQUENCE [LARGE SCALE GENOMIC DNA]</scope>
    <source>
        <strain evidence="5 6">DSM 11590</strain>
    </source>
</reference>
<keyword evidence="1" id="KW-0805">Transcription regulation</keyword>
<dbReference type="SMART" id="SM00342">
    <property type="entry name" value="HTH_ARAC"/>
    <property type="match status" value="1"/>
</dbReference>
<comment type="caution">
    <text evidence="5">The sequence shown here is derived from an EMBL/GenBank/DDBJ whole genome shotgun (WGS) entry which is preliminary data.</text>
</comment>
<dbReference type="SUPFAM" id="SSF46689">
    <property type="entry name" value="Homeodomain-like"/>
    <property type="match status" value="1"/>
</dbReference>
<dbReference type="EMBL" id="JACIIX010000007">
    <property type="protein sequence ID" value="MBB6210800.1"/>
    <property type="molecule type" value="Genomic_DNA"/>
</dbReference>
<evidence type="ECO:0000256" key="1">
    <source>
        <dbReference type="ARBA" id="ARBA00023015"/>
    </source>
</evidence>
<dbReference type="InterPro" id="IPR009057">
    <property type="entry name" value="Homeodomain-like_sf"/>
</dbReference>
<keyword evidence="2 5" id="KW-0238">DNA-binding</keyword>
<evidence type="ECO:0000256" key="3">
    <source>
        <dbReference type="ARBA" id="ARBA00023163"/>
    </source>
</evidence>
<keyword evidence="3" id="KW-0804">Transcription</keyword>
<gene>
    <name evidence="5" type="ORF">FHS48_002225</name>
</gene>
<evidence type="ECO:0000313" key="6">
    <source>
        <dbReference type="Proteomes" id="UP000544872"/>
    </source>
</evidence>
<dbReference type="GO" id="GO:0003700">
    <property type="term" value="F:DNA-binding transcription factor activity"/>
    <property type="evidence" value="ECO:0007669"/>
    <property type="project" value="InterPro"/>
</dbReference>
<dbReference type="PANTHER" id="PTHR46796">
    <property type="entry name" value="HTH-TYPE TRANSCRIPTIONAL ACTIVATOR RHAS-RELATED"/>
    <property type="match status" value="1"/>
</dbReference>
<dbReference type="Proteomes" id="UP000544872">
    <property type="component" value="Unassembled WGS sequence"/>
</dbReference>
<dbReference type="InterPro" id="IPR035418">
    <property type="entry name" value="AraC-bd_2"/>
</dbReference>
<evidence type="ECO:0000256" key="2">
    <source>
        <dbReference type="ARBA" id="ARBA00023125"/>
    </source>
</evidence>
<organism evidence="5 6">
    <name type="scientific">Novispirillum itersonii</name>
    <name type="common">Aquaspirillum itersonii</name>
    <dbReference type="NCBI Taxonomy" id="189"/>
    <lineage>
        <taxon>Bacteria</taxon>
        <taxon>Pseudomonadati</taxon>
        <taxon>Pseudomonadota</taxon>
        <taxon>Alphaproteobacteria</taxon>
        <taxon>Rhodospirillales</taxon>
        <taxon>Novispirillaceae</taxon>
        <taxon>Novispirillum</taxon>
    </lineage>
</organism>
<proteinExistence type="predicted"/>
<protein>
    <submittedName>
        <fullName evidence="5">AraC-like DNA-binding protein</fullName>
    </submittedName>
</protein>
<dbReference type="InterPro" id="IPR018060">
    <property type="entry name" value="HTH_AraC"/>
</dbReference>
<dbReference type="Gene3D" id="1.10.10.60">
    <property type="entry name" value="Homeodomain-like"/>
    <property type="match status" value="1"/>
</dbReference>
<dbReference type="Pfam" id="PF12833">
    <property type="entry name" value="HTH_18"/>
    <property type="match status" value="1"/>
</dbReference>
<evidence type="ECO:0000313" key="5">
    <source>
        <dbReference type="EMBL" id="MBB6210800.1"/>
    </source>
</evidence>
<keyword evidence="6" id="KW-1185">Reference proteome</keyword>